<evidence type="ECO:0000313" key="5">
    <source>
        <dbReference type="Proteomes" id="UP000315901"/>
    </source>
</evidence>
<dbReference type="PANTHER" id="PTHR43222:SF11">
    <property type="entry name" value="PHOSPHATASE NUDJ"/>
    <property type="match status" value="1"/>
</dbReference>
<dbReference type="PROSITE" id="PS00893">
    <property type="entry name" value="NUDIX_BOX"/>
    <property type="match status" value="1"/>
</dbReference>
<dbReference type="InterPro" id="IPR020084">
    <property type="entry name" value="NUDIX_hydrolase_CS"/>
</dbReference>
<dbReference type="InterPro" id="IPR000086">
    <property type="entry name" value="NUDIX_hydrolase_dom"/>
</dbReference>
<dbReference type="Gene3D" id="3.90.79.10">
    <property type="entry name" value="Nucleoside Triphosphate Pyrophosphohydrolase"/>
    <property type="match status" value="1"/>
</dbReference>
<dbReference type="Proteomes" id="UP000315901">
    <property type="component" value="Unassembled WGS sequence"/>
</dbReference>
<sequence>MVTRGDRFLVVKEWQDGELVLNQPAGHVENGETLQQAVMRETLEESGWQVEPKAIVGLYAFTPFVGADTYHRVLIHCEAIGEVTTHLDSDIDSAHWLTMDEICASKLRSPLVQAGFDDYLKGQGFPLEMIDNSHISPVTA</sequence>
<name>A0A501WIL2_9GAMM</name>
<dbReference type="Pfam" id="PF00293">
    <property type="entry name" value="NUDIX"/>
    <property type="match status" value="1"/>
</dbReference>
<evidence type="ECO:0000256" key="2">
    <source>
        <dbReference type="ARBA" id="ARBA00022801"/>
    </source>
</evidence>
<evidence type="ECO:0000256" key="1">
    <source>
        <dbReference type="ARBA" id="ARBA00001946"/>
    </source>
</evidence>
<evidence type="ECO:0000259" key="3">
    <source>
        <dbReference type="PROSITE" id="PS51462"/>
    </source>
</evidence>
<feature type="domain" description="Nudix hydrolase" evidence="3">
    <location>
        <begin position="1"/>
        <end position="120"/>
    </location>
</feature>
<comment type="cofactor">
    <cofactor evidence="1">
        <name>Mg(2+)</name>
        <dbReference type="ChEBI" id="CHEBI:18420"/>
    </cofactor>
</comment>
<accession>A0A501WIL2</accession>
<comment type="caution">
    <text evidence="4">The sequence shown here is derived from an EMBL/GenBank/DDBJ whole genome shotgun (WGS) entry which is preliminary data.</text>
</comment>
<evidence type="ECO:0000313" key="4">
    <source>
        <dbReference type="EMBL" id="TPE49349.1"/>
    </source>
</evidence>
<keyword evidence="5" id="KW-1185">Reference proteome</keyword>
<dbReference type="InterPro" id="IPR015797">
    <property type="entry name" value="NUDIX_hydrolase-like_dom_sf"/>
</dbReference>
<keyword evidence="2" id="KW-0378">Hydrolase</keyword>
<gene>
    <name evidence="4" type="ORF">FJM67_12140</name>
</gene>
<dbReference type="AlphaFoldDB" id="A0A501WIL2"/>
<dbReference type="GO" id="GO:0016787">
    <property type="term" value="F:hydrolase activity"/>
    <property type="evidence" value="ECO:0007669"/>
    <property type="project" value="UniProtKB-KW"/>
</dbReference>
<dbReference type="OrthoDB" id="8594221at2"/>
<reference evidence="4 5" key="1">
    <citation type="submission" date="2019-06" db="EMBL/GenBank/DDBJ databases">
        <title>A novel bacterium of genus Marinomonas, isolated from coastal sand.</title>
        <authorList>
            <person name="Huang H."/>
            <person name="Mo K."/>
            <person name="Hu Y."/>
        </authorList>
    </citation>
    <scope>NUCLEOTIDE SEQUENCE [LARGE SCALE GENOMIC DNA]</scope>
    <source>
        <strain evidence="4 5">HB171799</strain>
    </source>
</reference>
<dbReference type="PANTHER" id="PTHR43222">
    <property type="entry name" value="NUDIX HYDROLASE 23"/>
    <property type="match status" value="1"/>
</dbReference>
<proteinExistence type="predicted"/>
<dbReference type="PROSITE" id="PS51462">
    <property type="entry name" value="NUDIX"/>
    <property type="match status" value="1"/>
</dbReference>
<protein>
    <submittedName>
        <fullName evidence="4">NUDIX domain-containing protein</fullName>
    </submittedName>
</protein>
<organism evidence="4 5">
    <name type="scientific">Maribrevibacterium harenarium</name>
    <dbReference type="NCBI Taxonomy" id="2589817"/>
    <lineage>
        <taxon>Bacteria</taxon>
        <taxon>Pseudomonadati</taxon>
        <taxon>Pseudomonadota</taxon>
        <taxon>Gammaproteobacteria</taxon>
        <taxon>Oceanospirillales</taxon>
        <taxon>Oceanospirillaceae</taxon>
        <taxon>Maribrevibacterium</taxon>
    </lineage>
</organism>
<dbReference type="SUPFAM" id="SSF55811">
    <property type="entry name" value="Nudix"/>
    <property type="match status" value="1"/>
</dbReference>
<dbReference type="EMBL" id="VFRR01000025">
    <property type="protein sequence ID" value="TPE49349.1"/>
    <property type="molecule type" value="Genomic_DNA"/>
</dbReference>